<evidence type="ECO:0000256" key="1">
    <source>
        <dbReference type="SAM" id="Phobius"/>
    </source>
</evidence>
<reference evidence="3" key="1">
    <citation type="submission" date="2022-11" db="UniProtKB">
        <authorList>
            <consortium name="WormBaseParasite"/>
        </authorList>
    </citation>
    <scope>IDENTIFICATION</scope>
</reference>
<dbReference type="WBParaSite" id="Gr19_v10_g1460.t2">
    <property type="protein sequence ID" value="Gr19_v10_g1460.t2"/>
    <property type="gene ID" value="Gr19_v10_g1460"/>
</dbReference>
<keyword evidence="2" id="KW-1185">Reference proteome</keyword>
<organism evidence="2 3">
    <name type="scientific">Globodera rostochiensis</name>
    <name type="common">Golden nematode worm</name>
    <name type="synonym">Heterodera rostochiensis</name>
    <dbReference type="NCBI Taxonomy" id="31243"/>
    <lineage>
        <taxon>Eukaryota</taxon>
        <taxon>Metazoa</taxon>
        <taxon>Ecdysozoa</taxon>
        <taxon>Nematoda</taxon>
        <taxon>Chromadorea</taxon>
        <taxon>Rhabditida</taxon>
        <taxon>Tylenchina</taxon>
        <taxon>Tylenchomorpha</taxon>
        <taxon>Tylenchoidea</taxon>
        <taxon>Heteroderidae</taxon>
        <taxon>Heteroderinae</taxon>
        <taxon>Globodera</taxon>
    </lineage>
</organism>
<dbReference type="AlphaFoldDB" id="A0A914H9V7"/>
<keyword evidence="1" id="KW-0812">Transmembrane</keyword>
<feature type="transmembrane region" description="Helical" evidence="1">
    <location>
        <begin position="12"/>
        <end position="29"/>
    </location>
</feature>
<dbReference type="Proteomes" id="UP000887572">
    <property type="component" value="Unplaced"/>
</dbReference>
<evidence type="ECO:0000313" key="3">
    <source>
        <dbReference type="WBParaSite" id="Gr19_v10_g1460.t2"/>
    </source>
</evidence>
<name>A0A914H9V7_GLORO</name>
<evidence type="ECO:0000313" key="2">
    <source>
        <dbReference type="Proteomes" id="UP000887572"/>
    </source>
</evidence>
<protein>
    <submittedName>
        <fullName evidence="3">Uncharacterized protein</fullName>
    </submittedName>
</protein>
<sequence length="95" mass="10703">MVPGSRILVDQLFVLCGLFIFVMGLLAPLDPPIWSFWATTNSWKDYQNAVAPVSPSIQLVRNAEPCMVETIVRWVAFDGPQKKDQLVIVEMLLRA</sequence>
<keyword evidence="1" id="KW-0472">Membrane</keyword>
<accession>A0A914H9V7</accession>
<keyword evidence="1" id="KW-1133">Transmembrane helix</keyword>
<proteinExistence type="predicted"/>